<evidence type="ECO:0000256" key="3">
    <source>
        <dbReference type="ARBA" id="ARBA00022989"/>
    </source>
</evidence>
<keyword evidence="2 5" id="KW-0812">Transmembrane</keyword>
<proteinExistence type="predicted"/>
<dbReference type="InterPro" id="IPR003807">
    <property type="entry name" value="DUF202"/>
</dbReference>
<reference evidence="8" key="1">
    <citation type="journal article" date="2019" name="Int. J. Syst. Evol. Microbiol.">
        <title>The Global Catalogue of Microorganisms (GCM) 10K type strain sequencing project: providing services to taxonomists for standard genome sequencing and annotation.</title>
        <authorList>
            <consortium name="The Broad Institute Genomics Platform"/>
            <consortium name="The Broad Institute Genome Sequencing Center for Infectious Disease"/>
            <person name="Wu L."/>
            <person name="Ma J."/>
        </authorList>
    </citation>
    <scope>NUCLEOTIDE SEQUENCE [LARGE SCALE GENOMIC DNA]</scope>
    <source>
        <strain evidence="8">JCM 10303</strain>
    </source>
</reference>
<keyword evidence="3 5" id="KW-1133">Transmembrane helix</keyword>
<accession>A0ABP3MZK6</accession>
<evidence type="ECO:0000256" key="2">
    <source>
        <dbReference type="ARBA" id="ARBA00022692"/>
    </source>
</evidence>
<keyword evidence="8" id="KW-1185">Reference proteome</keyword>
<name>A0ABP3MZK6_SACER</name>
<evidence type="ECO:0000313" key="7">
    <source>
        <dbReference type="EMBL" id="GAA0529591.1"/>
    </source>
</evidence>
<evidence type="ECO:0000256" key="5">
    <source>
        <dbReference type="SAM" id="Phobius"/>
    </source>
</evidence>
<feature type="transmembrane region" description="Helical" evidence="5">
    <location>
        <begin position="51"/>
        <end position="71"/>
    </location>
</feature>
<comment type="caution">
    <text evidence="7">The sequence shown here is derived from an EMBL/GenBank/DDBJ whole genome shotgun (WGS) entry which is preliminary data.</text>
</comment>
<dbReference type="RefSeq" id="WP_009945989.1">
    <property type="nucleotide sequence ID" value="NZ_BAAAGS010000018.1"/>
</dbReference>
<comment type="subcellular location">
    <subcellularLocation>
        <location evidence="1">Endomembrane system</location>
        <topology evidence="1">Multi-pass membrane protein</topology>
    </subcellularLocation>
</comment>
<dbReference type="Proteomes" id="UP001500729">
    <property type="component" value="Unassembled WGS sequence"/>
</dbReference>
<feature type="transmembrane region" description="Helical" evidence="5">
    <location>
        <begin position="25"/>
        <end position="45"/>
    </location>
</feature>
<evidence type="ECO:0000256" key="1">
    <source>
        <dbReference type="ARBA" id="ARBA00004127"/>
    </source>
</evidence>
<feature type="transmembrane region" description="Helical" evidence="5">
    <location>
        <begin position="91"/>
        <end position="112"/>
    </location>
</feature>
<feature type="domain" description="DUF202" evidence="6">
    <location>
        <begin position="14"/>
        <end position="79"/>
    </location>
</feature>
<evidence type="ECO:0000313" key="8">
    <source>
        <dbReference type="Proteomes" id="UP001500729"/>
    </source>
</evidence>
<dbReference type="Pfam" id="PF02656">
    <property type="entry name" value="DUF202"/>
    <property type="match status" value="1"/>
</dbReference>
<keyword evidence="4 5" id="KW-0472">Membrane</keyword>
<dbReference type="EMBL" id="BAAAGS010000018">
    <property type="protein sequence ID" value="GAA0529591.1"/>
    <property type="molecule type" value="Genomic_DNA"/>
</dbReference>
<evidence type="ECO:0000256" key="4">
    <source>
        <dbReference type="ARBA" id="ARBA00023136"/>
    </source>
</evidence>
<gene>
    <name evidence="7" type="ORF">GCM10009533_31060</name>
</gene>
<organism evidence="7 8">
    <name type="scientific">Saccharopolyspora erythraea</name>
    <name type="common">Streptomyces erythraeus</name>
    <dbReference type="NCBI Taxonomy" id="1836"/>
    <lineage>
        <taxon>Bacteria</taxon>
        <taxon>Bacillati</taxon>
        <taxon>Actinomycetota</taxon>
        <taxon>Actinomycetes</taxon>
        <taxon>Pseudonocardiales</taxon>
        <taxon>Pseudonocardiaceae</taxon>
        <taxon>Saccharopolyspora</taxon>
    </lineage>
</organism>
<sequence>MPAEGPDERRGPWDPGLQNERTTLAWLRTILSFAVGLLVLLRLIAHNSLAAAIACAVFTLPLCAGIALVTWRRHRRTERSLHAEAPLPDGILPAAVAVLAVLGGCTGLVYVLTT</sequence>
<protein>
    <recommendedName>
        <fullName evidence="6">DUF202 domain-containing protein</fullName>
    </recommendedName>
</protein>
<evidence type="ECO:0000259" key="6">
    <source>
        <dbReference type="Pfam" id="PF02656"/>
    </source>
</evidence>